<organism evidence="1 2">
    <name type="scientific">Camellia lanceoleosa</name>
    <dbReference type="NCBI Taxonomy" id="1840588"/>
    <lineage>
        <taxon>Eukaryota</taxon>
        <taxon>Viridiplantae</taxon>
        <taxon>Streptophyta</taxon>
        <taxon>Embryophyta</taxon>
        <taxon>Tracheophyta</taxon>
        <taxon>Spermatophyta</taxon>
        <taxon>Magnoliopsida</taxon>
        <taxon>eudicotyledons</taxon>
        <taxon>Gunneridae</taxon>
        <taxon>Pentapetalae</taxon>
        <taxon>asterids</taxon>
        <taxon>Ericales</taxon>
        <taxon>Theaceae</taxon>
        <taxon>Camellia</taxon>
    </lineage>
</organism>
<name>A0ACC0G3J9_9ERIC</name>
<keyword evidence="2" id="KW-1185">Reference proteome</keyword>
<reference evidence="1 2" key="1">
    <citation type="journal article" date="2022" name="Plant J.">
        <title>Chromosome-level genome of Camellia lanceoleosa provides a valuable resource for understanding genome evolution and self-incompatibility.</title>
        <authorList>
            <person name="Gong W."/>
            <person name="Xiao S."/>
            <person name="Wang L."/>
            <person name="Liao Z."/>
            <person name="Chang Y."/>
            <person name="Mo W."/>
            <person name="Hu G."/>
            <person name="Li W."/>
            <person name="Zhao G."/>
            <person name="Zhu H."/>
            <person name="Hu X."/>
            <person name="Ji K."/>
            <person name="Xiang X."/>
            <person name="Song Q."/>
            <person name="Yuan D."/>
            <person name="Jin S."/>
            <person name="Zhang L."/>
        </authorList>
    </citation>
    <scope>NUCLEOTIDE SEQUENCE [LARGE SCALE GENOMIC DNA]</scope>
    <source>
        <strain evidence="1">SQ_2022a</strain>
    </source>
</reference>
<gene>
    <name evidence="1" type="ORF">LOK49_LG11G00474</name>
</gene>
<evidence type="ECO:0000313" key="2">
    <source>
        <dbReference type="Proteomes" id="UP001060215"/>
    </source>
</evidence>
<evidence type="ECO:0000313" key="1">
    <source>
        <dbReference type="EMBL" id="KAI7995384.1"/>
    </source>
</evidence>
<protein>
    <submittedName>
        <fullName evidence="1">Uncharacterized protein</fullName>
    </submittedName>
</protein>
<comment type="caution">
    <text evidence="1">The sequence shown here is derived from an EMBL/GenBank/DDBJ whole genome shotgun (WGS) entry which is preliminary data.</text>
</comment>
<sequence>MKKKTEWDQWVITLLHSKFFGSCDNHSDLRKNEKNVFCIDCDLCFCKHCISSSTHELHRWLQICKYVYQDVVRLQDIQKYLDCSKIQTYKINGEKAVHLKPRPQTKDPNTSKSKSGVSCEGCGRHIQDVPNRFCSIACKVSVVPEISKDNNHLVISEPIPEFNDMSLKEKYDSEVNISEKDVSTLTLKESSQSLSESSEECQAWMSSTLKPKKQLHKRKGVPRRAPLR</sequence>
<accession>A0ACC0G3J9</accession>
<dbReference type="EMBL" id="CM045769">
    <property type="protein sequence ID" value="KAI7995384.1"/>
    <property type="molecule type" value="Genomic_DNA"/>
</dbReference>
<proteinExistence type="predicted"/>
<dbReference type="Proteomes" id="UP001060215">
    <property type="component" value="Chromosome 12"/>
</dbReference>